<reference evidence="8" key="1">
    <citation type="submission" date="2022-11" db="EMBL/GenBank/DDBJ databases">
        <title>Centuries of genome instability and evolution in soft-shell clam transmissible cancer (bioRxiv).</title>
        <authorList>
            <person name="Hart S.F.M."/>
            <person name="Yonemitsu M.A."/>
            <person name="Giersch R.M."/>
            <person name="Beal B.F."/>
            <person name="Arriagada G."/>
            <person name="Davis B.W."/>
            <person name="Ostrander E.A."/>
            <person name="Goff S.P."/>
            <person name="Metzger M.J."/>
        </authorList>
    </citation>
    <scope>NUCLEOTIDE SEQUENCE</scope>
    <source>
        <strain evidence="8">MELC-2E11</strain>
        <tissue evidence="8">Siphon/mantle</tissue>
    </source>
</reference>
<evidence type="ECO:0000256" key="5">
    <source>
        <dbReference type="ARBA" id="ARBA00023319"/>
    </source>
</evidence>
<keyword evidence="5" id="KW-0393">Immunoglobulin domain</keyword>
<dbReference type="InterPro" id="IPR013151">
    <property type="entry name" value="Immunoglobulin_dom"/>
</dbReference>
<gene>
    <name evidence="8" type="ORF">MAR_019533</name>
</gene>
<evidence type="ECO:0000259" key="7">
    <source>
        <dbReference type="SMART" id="SM00409"/>
    </source>
</evidence>
<dbReference type="Pfam" id="PF08205">
    <property type="entry name" value="C2-set_2"/>
    <property type="match status" value="2"/>
</dbReference>
<dbReference type="SUPFAM" id="SSF48726">
    <property type="entry name" value="Immunoglobulin"/>
    <property type="match status" value="4"/>
</dbReference>
<evidence type="ECO:0000313" key="8">
    <source>
        <dbReference type="EMBL" id="WAR04164.1"/>
    </source>
</evidence>
<organism evidence="8 9">
    <name type="scientific">Mya arenaria</name>
    <name type="common">Soft-shell clam</name>
    <dbReference type="NCBI Taxonomy" id="6604"/>
    <lineage>
        <taxon>Eukaryota</taxon>
        <taxon>Metazoa</taxon>
        <taxon>Spiralia</taxon>
        <taxon>Lophotrochozoa</taxon>
        <taxon>Mollusca</taxon>
        <taxon>Bivalvia</taxon>
        <taxon>Autobranchia</taxon>
        <taxon>Heteroconchia</taxon>
        <taxon>Euheterodonta</taxon>
        <taxon>Imparidentia</taxon>
        <taxon>Neoheterodontei</taxon>
        <taxon>Myida</taxon>
        <taxon>Myoidea</taxon>
        <taxon>Myidae</taxon>
        <taxon>Mya</taxon>
    </lineage>
</organism>
<feature type="domain" description="Immunoglobulin" evidence="7">
    <location>
        <begin position="304"/>
        <end position="395"/>
    </location>
</feature>
<feature type="domain" description="Immunoglobulin subtype 2" evidence="6">
    <location>
        <begin position="112"/>
        <end position="185"/>
    </location>
</feature>
<feature type="domain" description="Immunoglobulin subtype 2" evidence="6">
    <location>
        <begin position="8"/>
        <end position="85"/>
    </location>
</feature>
<evidence type="ECO:0000256" key="1">
    <source>
        <dbReference type="ARBA" id="ARBA00004479"/>
    </source>
</evidence>
<keyword evidence="2" id="KW-0472">Membrane</keyword>
<feature type="domain" description="Immunoglobulin subtype 2" evidence="6">
    <location>
        <begin position="402"/>
        <end position="466"/>
    </location>
</feature>
<evidence type="ECO:0000256" key="2">
    <source>
        <dbReference type="ARBA" id="ARBA00023136"/>
    </source>
</evidence>
<dbReference type="InterPro" id="IPR013162">
    <property type="entry name" value="CD80_C2-set"/>
</dbReference>
<evidence type="ECO:0000313" key="9">
    <source>
        <dbReference type="Proteomes" id="UP001164746"/>
    </source>
</evidence>
<evidence type="ECO:0000256" key="3">
    <source>
        <dbReference type="ARBA" id="ARBA00023157"/>
    </source>
</evidence>
<accession>A0ABY7E4P3</accession>
<proteinExistence type="predicted"/>
<keyword evidence="4" id="KW-0325">Glycoprotein</keyword>
<dbReference type="InterPro" id="IPR013783">
    <property type="entry name" value="Ig-like_fold"/>
</dbReference>
<name>A0ABY7E4P3_MYAAR</name>
<dbReference type="PANTHER" id="PTHR11640">
    <property type="entry name" value="NEPHRIN"/>
    <property type="match status" value="1"/>
</dbReference>
<feature type="domain" description="Immunoglobulin" evidence="7">
    <location>
        <begin position="106"/>
        <end position="197"/>
    </location>
</feature>
<keyword evidence="3" id="KW-1015">Disulfide bond</keyword>
<dbReference type="InterPro" id="IPR003599">
    <property type="entry name" value="Ig_sub"/>
</dbReference>
<feature type="domain" description="Immunoglobulin" evidence="7">
    <location>
        <begin position="396"/>
        <end position="478"/>
    </location>
</feature>
<comment type="subcellular location">
    <subcellularLocation>
        <location evidence="1">Membrane</location>
        <topology evidence="1">Single-pass type I membrane protein</topology>
    </subcellularLocation>
</comment>
<dbReference type="InterPro" id="IPR003598">
    <property type="entry name" value="Ig_sub2"/>
</dbReference>
<feature type="domain" description="Immunoglobulin subtype 2" evidence="6">
    <location>
        <begin position="310"/>
        <end position="384"/>
    </location>
</feature>
<protein>
    <submittedName>
        <fullName evidence="8">HMCN2-like protein</fullName>
    </submittedName>
</protein>
<dbReference type="Proteomes" id="UP001164746">
    <property type="component" value="Chromosome 5"/>
</dbReference>
<dbReference type="InterPro" id="IPR036179">
    <property type="entry name" value="Ig-like_dom_sf"/>
</dbReference>
<dbReference type="EMBL" id="CP111016">
    <property type="protein sequence ID" value="WAR04164.1"/>
    <property type="molecule type" value="Genomic_DNA"/>
</dbReference>
<evidence type="ECO:0000259" key="6">
    <source>
        <dbReference type="SMART" id="SM00408"/>
    </source>
</evidence>
<dbReference type="Gene3D" id="2.60.40.10">
    <property type="entry name" value="Immunoglobulins"/>
    <property type="match status" value="5"/>
</dbReference>
<dbReference type="PANTHER" id="PTHR11640:SF31">
    <property type="entry name" value="IRREGULAR CHIASM C-ROUGHEST PROTEIN-RELATED"/>
    <property type="match status" value="1"/>
</dbReference>
<evidence type="ECO:0000256" key="4">
    <source>
        <dbReference type="ARBA" id="ARBA00023180"/>
    </source>
</evidence>
<dbReference type="CDD" id="cd00096">
    <property type="entry name" value="Ig"/>
    <property type="match status" value="1"/>
</dbReference>
<dbReference type="InterPro" id="IPR051275">
    <property type="entry name" value="Cell_adhesion_signaling"/>
</dbReference>
<dbReference type="SMART" id="SM00408">
    <property type="entry name" value="IGc2"/>
    <property type="match status" value="4"/>
</dbReference>
<dbReference type="SMART" id="SM00409">
    <property type="entry name" value="IG"/>
    <property type="match status" value="4"/>
</dbReference>
<sequence length="577" mass="62163">MATTLFAIVNTTVTLLCQSEIHKPHWRGPPLDDYGLPTVYNYKGSDIRADYPKLHFASNNRDLDITGVQVIDSGTYTCSNTGQNLIVRVPPALPNIYNSTSVSQGELTVSGTEGTQLTLTCLSAGGHPQQTVNWYRGSVTSTPLQAGPPNVVSGDLFNVTRSYSFTPTSSDDGVMYICQSSYSGEPHLFRITKVKLFLKLQPTTPLVTVSETVVESSSSIQIAQCISSGFRPKAVIFSWSLGGETATSVSKPTVVENTTSNTFSVSETYTQVVDRADNRKTLTCSINHETLSSPLPPSTATLTGYFTAVADGSSKTFTCESGTSNPFAAITWLHNNVIVTAGTGTPTNIIGKYYGLVTTQTLTITPTRDDDADVYSCSARNAVSSTPANNAPVVKTLPRTVTETQPGLLQCVVSSKPSATITWYQINDGRTFLLEGTGNKSLDYRITAVSRDDAGTYMCNANNGIGGDNFNSVQLVVQFKPDVTVFAHNATEKLSTTLRTGTESPEHHGLSIYESVDPKGEEATYSELDRNQARTATESPEHIGLPIYESLKSKAKDATYSDLDTHTYKNIVFAGVL</sequence>
<dbReference type="Pfam" id="PF13927">
    <property type="entry name" value="Ig_3"/>
    <property type="match status" value="1"/>
</dbReference>
<keyword evidence="9" id="KW-1185">Reference proteome</keyword>
<dbReference type="Pfam" id="PF00047">
    <property type="entry name" value="ig"/>
    <property type="match status" value="1"/>
</dbReference>
<feature type="domain" description="Immunoglobulin" evidence="7">
    <location>
        <begin position="2"/>
        <end position="90"/>
    </location>
</feature>